<keyword evidence="1" id="KW-0812">Transmembrane</keyword>
<sequence>MSLLDYSLPLYKALDIDSPKVEYTLVLLNLFCIPIFDLSEAEAFAFSNDSPRGSIGSPLISILSLLILSLSQSPKCFLNVFEYKLVLAFMALFISPLYIYNSCWNTNDG</sequence>
<feature type="transmembrane region" description="Helical" evidence="1">
    <location>
        <begin position="83"/>
        <end position="100"/>
    </location>
</feature>
<dbReference type="EMBL" id="BK016114">
    <property type="protein sequence ID" value="DAF96226.1"/>
    <property type="molecule type" value="Genomic_DNA"/>
</dbReference>
<reference evidence="2" key="1">
    <citation type="journal article" date="2021" name="Proc. Natl. Acad. Sci. U.S.A.">
        <title>A Catalog of Tens of Thousands of Viruses from Human Metagenomes Reveals Hidden Associations with Chronic Diseases.</title>
        <authorList>
            <person name="Tisza M.J."/>
            <person name="Buck C.B."/>
        </authorList>
    </citation>
    <scope>NUCLEOTIDE SEQUENCE</scope>
    <source>
        <strain evidence="2">CtG4L18</strain>
    </source>
</reference>
<organism evidence="2">
    <name type="scientific">Podoviridae sp. ctG4L18</name>
    <dbReference type="NCBI Taxonomy" id="2825234"/>
    <lineage>
        <taxon>Viruses</taxon>
        <taxon>Duplodnaviria</taxon>
        <taxon>Heunggongvirae</taxon>
        <taxon>Uroviricota</taxon>
        <taxon>Caudoviricetes</taxon>
    </lineage>
</organism>
<evidence type="ECO:0000256" key="1">
    <source>
        <dbReference type="SAM" id="Phobius"/>
    </source>
</evidence>
<accession>A0A8S5UP92</accession>
<feature type="transmembrane region" description="Helical" evidence="1">
    <location>
        <begin position="55"/>
        <end position="71"/>
    </location>
</feature>
<keyword evidence="1" id="KW-1133">Transmembrane helix</keyword>
<keyword evidence="1" id="KW-0472">Membrane</keyword>
<proteinExistence type="predicted"/>
<evidence type="ECO:0000313" key="2">
    <source>
        <dbReference type="EMBL" id="DAF96226.1"/>
    </source>
</evidence>
<protein>
    <submittedName>
        <fullName evidence="2">Uncharacterized protein</fullName>
    </submittedName>
</protein>
<name>A0A8S5UP92_9CAUD</name>